<evidence type="ECO:0000259" key="2">
    <source>
        <dbReference type="Pfam" id="PF13670"/>
    </source>
</evidence>
<evidence type="ECO:0000313" key="4">
    <source>
        <dbReference type="Proteomes" id="UP001259982"/>
    </source>
</evidence>
<dbReference type="RefSeq" id="WP_311657495.1">
    <property type="nucleotide sequence ID" value="NZ_JAVRHY010000003.1"/>
</dbReference>
<accession>A0ABU3B590</accession>
<feature type="signal peptide" evidence="1">
    <location>
        <begin position="1"/>
        <end position="21"/>
    </location>
</feature>
<dbReference type="EMBL" id="JAVRHY010000003">
    <property type="protein sequence ID" value="MDT0617633.1"/>
    <property type="molecule type" value="Genomic_DNA"/>
</dbReference>
<feature type="chain" id="PRO_5046353739" evidence="1">
    <location>
        <begin position="22"/>
        <end position="87"/>
    </location>
</feature>
<dbReference type="InterPro" id="IPR025711">
    <property type="entry name" value="PepSY"/>
</dbReference>
<keyword evidence="1" id="KW-0732">Signal</keyword>
<evidence type="ECO:0000313" key="3">
    <source>
        <dbReference type="EMBL" id="MDT0617633.1"/>
    </source>
</evidence>
<comment type="caution">
    <text evidence="3">The sequence shown here is derived from an EMBL/GenBank/DDBJ whole genome shotgun (WGS) entry which is preliminary data.</text>
</comment>
<proteinExistence type="predicted"/>
<protein>
    <submittedName>
        <fullName evidence="3">PepSY domain-containing protein</fullName>
    </submittedName>
</protein>
<name>A0ABU3B590_9GAMM</name>
<sequence length="87" mass="9484">MRLIDTLSAASLLATAGMAMAQTSDPGNDKSMIEVLQSLEAEGYSAFEDIDREHNHYDVTATDANGVRVELEVGLQNAEVLRSERED</sequence>
<organism evidence="3 4">
    <name type="scientific">Spectribacter acetivorans</name>
    <dbReference type="NCBI Taxonomy" id="3075603"/>
    <lineage>
        <taxon>Bacteria</taxon>
        <taxon>Pseudomonadati</taxon>
        <taxon>Pseudomonadota</taxon>
        <taxon>Gammaproteobacteria</taxon>
        <taxon>Salinisphaerales</taxon>
        <taxon>Salinisphaeraceae</taxon>
        <taxon>Spectribacter</taxon>
    </lineage>
</organism>
<dbReference type="Pfam" id="PF13670">
    <property type="entry name" value="PepSY_2"/>
    <property type="match status" value="1"/>
</dbReference>
<gene>
    <name evidence="3" type="ORF">RM531_04035</name>
</gene>
<keyword evidence="4" id="KW-1185">Reference proteome</keyword>
<evidence type="ECO:0000256" key="1">
    <source>
        <dbReference type="SAM" id="SignalP"/>
    </source>
</evidence>
<feature type="domain" description="PepSY" evidence="2">
    <location>
        <begin position="8"/>
        <end position="83"/>
    </location>
</feature>
<dbReference type="Proteomes" id="UP001259982">
    <property type="component" value="Unassembled WGS sequence"/>
</dbReference>
<reference evidence="3 4" key="1">
    <citation type="submission" date="2023-09" db="EMBL/GenBank/DDBJ databases">
        <authorList>
            <person name="Rey-Velasco X."/>
        </authorList>
    </citation>
    <scope>NUCLEOTIDE SEQUENCE [LARGE SCALE GENOMIC DNA]</scope>
    <source>
        <strain evidence="3 4">P385</strain>
    </source>
</reference>